<evidence type="ECO:0000256" key="4">
    <source>
        <dbReference type="ARBA" id="ARBA00022692"/>
    </source>
</evidence>
<dbReference type="SUPFAM" id="SSF161098">
    <property type="entry name" value="MetI-like"/>
    <property type="match status" value="1"/>
</dbReference>
<dbReference type="InterPro" id="IPR000515">
    <property type="entry name" value="MetI-like"/>
</dbReference>
<dbReference type="PANTHER" id="PTHR43744">
    <property type="entry name" value="ABC TRANSPORTER PERMEASE PROTEIN MG189-RELATED-RELATED"/>
    <property type="match status" value="1"/>
</dbReference>
<dbReference type="PANTHER" id="PTHR43744:SF2">
    <property type="entry name" value="ARABINOOLIGOSACCHARIDES TRANSPORT SYSTEM PERMEASE PROTEIN ARAQ"/>
    <property type="match status" value="1"/>
</dbReference>
<evidence type="ECO:0000313" key="10">
    <source>
        <dbReference type="Proteomes" id="UP000294682"/>
    </source>
</evidence>
<evidence type="ECO:0000256" key="5">
    <source>
        <dbReference type="ARBA" id="ARBA00022989"/>
    </source>
</evidence>
<reference evidence="9 10" key="1">
    <citation type="submission" date="2019-03" db="EMBL/GenBank/DDBJ databases">
        <title>Genomic Encyclopedia of Type Strains, Phase IV (KMG-IV): sequencing the most valuable type-strain genomes for metagenomic binning, comparative biology and taxonomic classification.</title>
        <authorList>
            <person name="Goeker M."/>
        </authorList>
    </citation>
    <scope>NUCLEOTIDE SEQUENCE [LARGE SCALE GENOMIC DNA]</scope>
    <source>
        <strain evidence="9 10">DSM 100433</strain>
    </source>
</reference>
<keyword evidence="4 7" id="KW-0812">Transmembrane</keyword>
<dbReference type="GO" id="GO:0005886">
    <property type="term" value="C:plasma membrane"/>
    <property type="evidence" value="ECO:0007669"/>
    <property type="project" value="UniProtKB-SubCell"/>
</dbReference>
<feature type="transmembrane region" description="Helical" evidence="7">
    <location>
        <begin position="12"/>
        <end position="30"/>
    </location>
</feature>
<accession>A0A9X8Y986</accession>
<organism evidence="9 10">
    <name type="scientific">Harryflintia acetispora</name>
    <dbReference type="NCBI Taxonomy" id="1849041"/>
    <lineage>
        <taxon>Bacteria</taxon>
        <taxon>Bacillati</taxon>
        <taxon>Bacillota</taxon>
        <taxon>Clostridia</taxon>
        <taxon>Eubacteriales</taxon>
        <taxon>Oscillospiraceae</taxon>
        <taxon>Harryflintia</taxon>
    </lineage>
</organism>
<feature type="transmembrane region" description="Helical" evidence="7">
    <location>
        <begin position="105"/>
        <end position="125"/>
    </location>
</feature>
<keyword evidence="10" id="KW-1185">Reference proteome</keyword>
<evidence type="ECO:0000259" key="8">
    <source>
        <dbReference type="PROSITE" id="PS50928"/>
    </source>
</evidence>
<evidence type="ECO:0000313" key="9">
    <source>
        <dbReference type="EMBL" id="TCL45127.1"/>
    </source>
</evidence>
<feature type="transmembrane region" description="Helical" evidence="7">
    <location>
        <begin position="239"/>
        <end position="260"/>
    </location>
</feature>
<dbReference type="GO" id="GO:0055085">
    <property type="term" value="P:transmembrane transport"/>
    <property type="evidence" value="ECO:0007669"/>
    <property type="project" value="InterPro"/>
</dbReference>
<feature type="transmembrane region" description="Helical" evidence="7">
    <location>
        <begin position="69"/>
        <end position="93"/>
    </location>
</feature>
<feature type="transmembrane region" description="Helical" evidence="7">
    <location>
        <begin position="193"/>
        <end position="214"/>
    </location>
</feature>
<keyword evidence="5 7" id="KW-1133">Transmembrane helix</keyword>
<feature type="transmembrane region" description="Helical" evidence="7">
    <location>
        <begin position="137"/>
        <end position="155"/>
    </location>
</feature>
<gene>
    <name evidence="9" type="ORF">EDD78_101105</name>
</gene>
<protein>
    <submittedName>
        <fullName evidence="9">Carbohydrate ABC transporter membrane protein 2 (CUT1 family)</fullName>
    </submittedName>
</protein>
<evidence type="ECO:0000256" key="2">
    <source>
        <dbReference type="ARBA" id="ARBA00022448"/>
    </source>
</evidence>
<dbReference type="AlphaFoldDB" id="A0A9X8Y986"/>
<dbReference type="RefSeq" id="WP_079700234.1">
    <property type="nucleotide sequence ID" value="NZ_JADNAH010000097.1"/>
</dbReference>
<dbReference type="Proteomes" id="UP000294682">
    <property type="component" value="Unassembled WGS sequence"/>
</dbReference>
<dbReference type="EMBL" id="SLUK01000001">
    <property type="protein sequence ID" value="TCL45127.1"/>
    <property type="molecule type" value="Genomic_DNA"/>
</dbReference>
<sequence>MAKKVIPRVITYLFLIIAVVVSLFPFYFMFVSATNTNHEILAAPPTLMFGSSLMSNLATLSKKIDCVRVFINSLFVSVTFTALVILIDSMAGYALVKYQFKGRGIFFAVIMMTMMIPMEAMYIPLFTLMTNIGWANSYQAVILPPLANAFGIFLMRQNFIAFPTAMLEAARLDGCNEFQIFGRIVMPNMKPALGALGIYMFMSVWNSFMWPLIILSTKDMYTFPVALSMLEGNQWRRDYGVIMLMASITTLPIMAIFLIFQKQFVAGIMGGAIKE</sequence>
<evidence type="ECO:0000256" key="6">
    <source>
        <dbReference type="ARBA" id="ARBA00023136"/>
    </source>
</evidence>
<comment type="caution">
    <text evidence="9">The sequence shown here is derived from an EMBL/GenBank/DDBJ whole genome shotgun (WGS) entry which is preliminary data.</text>
</comment>
<proteinExistence type="inferred from homology"/>
<comment type="subcellular location">
    <subcellularLocation>
        <location evidence="1 7">Cell membrane</location>
        <topology evidence="1 7">Multi-pass membrane protein</topology>
    </subcellularLocation>
</comment>
<evidence type="ECO:0000256" key="3">
    <source>
        <dbReference type="ARBA" id="ARBA00022475"/>
    </source>
</evidence>
<evidence type="ECO:0000256" key="1">
    <source>
        <dbReference type="ARBA" id="ARBA00004651"/>
    </source>
</evidence>
<dbReference type="OrthoDB" id="9771544at2"/>
<keyword evidence="2 7" id="KW-0813">Transport</keyword>
<name>A0A9X8Y986_9FIRM</name>
<dbReference type="Pfam" id="PF00528">
    <property type="entry name" value="BPD_transp_1"/>
    <property type="match status" value="1"/>
</dbReference>
<dbReference type="PROSITE" id="PS50928">
    <property type="entry name" value="ABC_TM1"/>
    <property type="match status" value="1"/>
</dbReference>
<evidence type="ECO:0000256" key="7">
    <source>
        <dbReference type="RuleBase" id="RU363032"/>
    </source>
</evidence>
<dbReference type="InterPro" id="IPR035906">
    <property type="entry name" value="MetI-like_sf"/>
</dbReference>
<keyword evidence="3" id="KW-1003">Cell membrane</keyword>
<dbReference type="Gene3D" id="1.10.3720.10">
    <property type="entry name" value="MetI-like"/>
    <property type="match status" value="1"/>
</dbReference>
<keyword evidence="6 7" id="KW-0472">Membrane</keyword>
<feature type="domain" description="ABC transmembrane type-1" evidence="8">
    <location>
        <begin position="70"/>
        <end position="260"/>
    </location>
</feature>
<dbReference type="CDD" id="cd06261">
    <property type="entry name" value="TM_PBP2"/>
    <property type="match status" value="1"/>
</dbReference>
<comment type="similarity">
    <text evidence="7">Belongs to the binding-protein-dependent transport system permease family.</text>
</comment>